<proteinExistence type="inferred from homology"/>
<dbReference type="InterPro" id="IPR002182">
    <property type="entry name" value="NB-ARC"/>
</dbReference>
<feature type="domain" description="Disease resistance N-terminal" evidence="8">
    <location>
        <begin position="21"/>
        <end position="101"/>
    </location>
</feature>
<keyword evidence="4" id="KW-0547">Nucleotide-binding</keyword>
<name>A0ABC9AS57_9POAL</name>
<evidence type="ECO:0000313" key="11">
    <source>
        <dbReference type="EMBL" id="CAL4983406.1"/>
    </source>
</evidence>
<dbReference type="SUPFAM" id="SSF52540">
    <property type="entry name" value="P-loop containing nucleoside triphosphate hydrolases"/>
    <property type="match status" value="1"/>
</dbReference>
<dbReference type="Gene3D" id="1.20.5.4130">
    <property type="match status" value="1"/>
</dbReference>
<dbReference type="InterPro" id="IPR036388">
    <property type="entry name" value="WH-like_DNA-bd_sf"/>
</dbReference>
<dbReference type="InterPro" id="IPR055414">
    <property type="entry name" value="LRR_R13L4/SHOC2-like"/>
</dbReference>
<evidence type="ECO:0000259" key="10">
    <source>
        <dbReference type="Pfam" id="PF23598"/>
    </source>
</evidence>
<dbReference type="GO" id="GO:0000166">
    <property type="term" value="F:nucleotide binding"/>
    <property type="evidence" value="ECO:0007669"/>
    <property type="project" value="UniProtKB-KW"/>
</dbReference>
<dbReference type="InterPro" id="IPR044974">
    <property type="entry name" value="Disease_R_plants"/>
</dbReference>
<keyword evidence="6" id="KW-0175">Coiled coil</keyword>
<dbReference type="FunFam" id="1.10.10.10:FF:000322">
    <property type="entry name" value="Probable disease resistance protein At1g63360"/>
    <property type="match status" value="1"/>
</dbReference>
<dbReference type="AlphaFoldDB" id="A0ABC9AS57"/>
<dbReference type="Gene3D" id="3.40.50.300">
    <property type="entry name" value="P-loop containing nucleotide triphosphate hydrolases"/>
    <property type="match status" value="1"/>
</dbReference>
<evidence type="ECO:0000256" key="3">
    <source>
        <dbReference type="ARBA" id="ARBA00022737"/>
    </source>
</evidence>
<dbReference type="GO" id="GO:0009626">
    <property type="term" value="P:plant-type hypersensitive response"/>
    <property type="evidence" value="ECO:0007669"/>
    <property type="project" value="UniProtKB-ARBA"/>
</dbReference>
<dbReference type="InterPro" id="IPR042197">
    <property type="entry name" value="Apaf_helical"/>
</dbReference>
<keyword evidence="3" id="KW-0677">Repeat</keyword>
<dbReference type="PRINTS" id="PR00364">
    <property type="entry name" value="DISEASERSIST"/>
</dbReference>
<reference evidence="11" key="1">
    <citation type="submission" date="2024-10" db="EMBL/GenBank/DDBJ databases">
        <authorList>
            <person name="Ryan C."/>
        </authorList>
    </citation>
    <scope>NUCLEOTIDE SEQUENCE [LARGE SCALE GENOMIC DNA]</scope>
</reference>
<dbReference type="PANTHER" id="PTHR23155:SF981">
    <property type="entry name" value="NB-ARC DOMAIN CONTAINING PROTEIN, EXPRESSED"/>
    <property type="match status" value="1"/>
</dbReference>
<dbReference type="Pfam" id="PF18052">
    <property type="entry name" value="Rx_N"/>
    <property type="match status" value="1"/>
</dbReference>
<sequence>MVATVASAVLGVVLGAVTKNVVALVVKLVEKRCELWKGFQNDMDFIKRELLMIAGAEEDRLSGRCDPSAVKSISMEEMRDLAHDIEDCLDRILRDTAECGGEASSLLRRVKAVVSPRYADEIKKLKERLKAAHQRKLDYNVNGGEPSVAGPAAALEFPVAANTAAAARVFEPVGIEKPKREVLELLDEVEGQPEQLSVISIVGFGGSGKSTLARAVYDSPEMAGRFPHRAWVVASEYRGDTRGLLMALFAELHPGDRANGDARQMQADIANHLNDKRYLIVFDDIEEQQWDFLKSTFPEKTSSRIIVTTTVQAVGNVCSHGHGNVYNMRTLDVKHSNDLLEAVLKDHLPGFEQSSKTIVNKCDGNPLALVSVANYLLRKNVLTEKDCEQICHSLGYYMTKEYAFRKLKQVLTNNYTSLPGHPLKTCLLYLCVFPNGHTIRRSSLTRRWLAEGYVQCKHPRSAFLAADENFEELIDRNIIRPTNSSRSAKVKTCRAHGIMHEFMLHMSMSAKFITSLGDPDRSNYRHLFMENPSCGKGLEMTHHHSIPTCGSTSGSEKLRARSLTICGSAGEAVADFTKCELLRVLDLEECTDLVEDNINGIHKLWHLKYLSLGATICNLPRKIEKLHCLETLDMRKTKIDTLPLEVVKLPHLAHLLGKFKLGIGKNDSKMSELCKFLSKESNLQTLAGFVADGSQGFPMLMVHMRKLKKVKIWYTATGEDSKSSADLSEAINKFVQDEIDTSVGIRSLSLDLGNSSGNILRSLENLYGYLSSLKLHGALSGLTQFATSLCGLTELCLSSTNNLTSNELSNLNKLMHLEHLKLVRVSLGTFVIRRRDFPRLLRLCLVQCSNIPTIEEGGLLKLVSLQLLCEDLEGLSGIKIESHKHLQEVVLDSTVRSETITTWENAAKKHPKKPRILFLQSVGPDMLKYVATERPSSEMGSSTVRGKREIHDVQPSLVIDLDSAMKRMRFSVPSPASTEMPRARAGTT</sequence>
<keyword evidence="5" id="KW-0611">Plant defense</keyword>
<dbReference type="Pfam" id="PF23598">
    <property type="entry name" value="LRR_14"/>
    <property type="match status" value="1"/>
</dbReference>
<dbReference type="InterPro" id="IPR041118">
    <property type="entry name" value="Rx_N"/>
</dbReference>
<dbReference type="GO" id="GO:0042742">
    <property type="term" value="P:defense response to bacterium"/>
    <property type="evidence" value="ECO:0007669"/>
    <property type="project" value="UniProtKB-ARBA"/>
</dbReference>
<dbReference type="Gene3D" id="1.10.8.430">
    <property type="entry name" value="Helical domain of apoptotic protease-activating factors"/>
    <property type="match status" value="1"/>
</dbReference>
<evidence type="ECO:0000256" key="2">
    <source>
        <dbReference type="ARBA" id="ARBA00022614"/>
    </source>
</evidence>
<dbReference type="Pfam" id="PF00931">
    <property type="entry name" value="NB-ARC"/>
    <property type="match status" value="1"/>
</dbReference>
<evidence type="ECO:0000259" key="9">
    <source>
        <dbReference type="Pfam" id="PF23559"/>
    </source>
</evidence>
<protein>
    <recommendedName>
        <fullName evidence="13">NB-ARC domain-containing protein</fullName>
    </recommendedName>
</protein>
<dbReference type="InterPro" id="IPR032675">
    <property type="entry name" value="LRR_dom_sf"/>
</dbReference>
<organism evidence="11 12">
    <name type="scientific">Urochloa decumbens</name>
    <dbReference type="NCBI Taxonomy" id="240449"/>
    <lineage>
        <taxon>Eukaryota</taxon>
        <taxon>Viridiplantae</taxon>
        <taxon>Streptophyta</taxon>
        <taxon>Embryophyta</taxon>
        <taxon>Tracheophyta</taxon>
        <taxon>Spermatophyta</taxon>
        <taxon>Magnoliopsida</taxon>
        <taxon>Liliopsida</taxon>
        <taxon>Poales</taxon>
        <taxon>Poaceae</taxon>
        <taxon>PACMAD clade</taxon>
        <taxon>Panicoideae</taxon>
        <taxon>Panicodae</taxon>
        <taxon>Paniceae</taxon>
        <taxon>Melinidinae</taxon>
        <taxon>Urochloa</taxon>
    </lineage>
</organism>
<accession>A0ABC9AS57</accession>
<dbReference type="InterPro" id="IPR058922">
    <property type="entry name" value="WHD_DRP"/>
</dbReference>
<feature type="domain" description="Disease resistance protein winged helix" evidence="9">
    <location>
        <begin position="432"/>
        <end position="502"/>
    </location>
</feature>
<evidence type="ECO:0000256" key="6">
    <source>
        <dbReference type="ARBA" id="ARBA00023054"/>
    </source>
</evidence>
<comment type="similarity">
    <text evidence="1">Belongs to the disease resistance NB-LRR family.</text>
</comment>
<evidence type="ECO:0000256" key="4">
    <source>
        <dbReference type="ARBA" id="ARBA00022741"/>
    </source>
</evidence>
<evidence type="ECO:0000313" key="12">
    <source>
        <dbReference type="Proteomes" id="UP001497457"/>
    </source>
</evidence>
<dbReference type="Pfam" id="PF23559">
    <property type="entry name" value="WHD_DRP"/>
    <property type="match status" value="1"/>
</dbReference>
<feature type="domain" description="NB-ARC" evidence="7">
    <location>
        <begin position="176"/>
        <end position="343"/>
    </location>
</feature>
<dbReference type="PANTHER" id="PTHR23155">
    <property type="entry name" value="DISEASE RESISTANCE PROTEIN RP"/>
    <property type="match status" value="1"/>
</dbReference>
<gene>
    <name evidence="11" type="ORF">URODEC1_LOCUS57036</name>
</gene>
<evidence type="ECO:0000259" key="7">
    <source>
        <dbReference type="Pfam" id="PF00931"/>
    </source>
</evidence>
<feature type="domain" description="Disease resistance R13L4/SHOC-2-like LRR" evidence="10">
    <location>
        <begin position="560"/>
        <end position="915"/>
    </location>
</feature>
<dbReference type="GO" id="GO:0002758">
    <property type="term" value="P:innate immune response-activating signaling pathway"/>
    <property type="evidence" value="ECO:0007669"/>
    <property type="project" value="UniProtKB-ARBA"/>
</dbReference>
<dbReference type="EMBL" id="OZ075132">
    <property type="protein sequence ID" value="CAL4983406.1"/>
    <property type="molecule type" value="Genomic_DNA"/>
</dbReference>
<evidence type="ECO:0008006" key="13">
    <source>
        <dbReference type="Google" id="ProtNLM"/>
    </source>
</evidence>
<dbReference type="Proteomes" id="UP001497457">
    <property type="component" value="Chromosome 22rd"/>
</dbReference>
<evidence type="ECO:0000256" key="1">
    <source>
        <dbReference type="ARBA" id="ARBA00008894"/>
    </source>
</evidence>
<evidence type="ECO:0000256" key="5">
    <source>
        <dbReference type="ARBA" id="ARBA00022821"/>
    </source>
</evidence>
<evidence type="ECO:0000259" key="8">
    <source>
        <dbReference type="Pfam" id="PF18052"/>
    </source>
</evidence>
<keyword evidence="12" id="KW-1185">Reference proteome</keyword>
<dbReference type="Gene3D" id="3.80.10.10">
    <property type="entry name" value="Ribonuclease Inhibitor"/>
    <property type="match status" value="1"/>
</dbReference>
<dbReference type="SUPFAM" id="SSF52058">
    <property type="entry name" value="L domain-like"/>
    <property type="match status" value="1"/>
</dbReference>
<dbReference type="InterPro" id="IPR027417">
    <property type="entry name" value="P-loop_NTPase"/>
</dbReference>
<keyword evidence="2" id="KW-0433">Leucine-rich repeat</keyword>
<dbReference type="Gene3D" id="1.10.10.10">
    <property type="entry name" value="Winged helix-like DNA-binding domain superfamily/Winged helix DNA-binding domain"/>
    <property type="match status" value="1"/>
</dbReference>